<evidence type="ECO:0000313" key="1">
    <source>
        <dbReference type="Proteomes" id="UP000095287"/>
    </source>
</evidence>
<sequence length="194" mass="22509">MARRKNWTLCIFKCGKEHFGFLANNHEASFQEFARPDPALNQITAIQHEREEYVKEGLFKETKISTEQDIKSLKRRFFSRINYGALHRLTLTIVDDIGLHSAIVNYLVDKNAKIAFLELKYQDAASTELLEGLVQKKVFILCGHALIPQRQLRNFSCYAKMSLRESFSTSLVADWKKDDSPERKQLFFDSALCR</sequence>
<protein>
    <submittedName>
        <fullName evidence="2">STAS domain-containing protein</fullName>
    </submittedName>
</protein>
<accession>A0A1I7ZG90</accession>
<proteinExistence type="predicted"/>
<reference evidence="2" key="1">
    <citation type="submission" date="2016-11" db="UniProtKB">
        <authorList>
            <consortium name="WormBaseParasite"/>
        </authorList>
    </citation>
    <scope>IDENTIFICATION</scope>
</reference>
<name>A0A1I7ZG90_9BILA</name>
<dbReference type="Proteomes" id="UP000095287">
    <property type="component" value="Unplaced"/>
</dbReference>
<dbReference type="WBParaSite" id="L893_g25894.t1">
    <property type="protein sequence ID" value="L893_g25894.t1"/>
    <property type="gene ID" value="L893_g25894"/>
</dbReference>
<evidence type="ECO:0000313" key="2">
    <source>
        <dbReference type="WBParaSite" id="L893_g25894.t1"/>
    </source>
</evidence>
<organism evidence="1 2">
    <name type="scientific">Steinernema glaseri</name>
    <dbReference type="NCBI Taxonomy" id="37863"/>
    <lineage>
        <taxon>Eukaryota</taxon>
        <taxon>Metazoa</taxon>
        <taxon>Ecdysozoa</taxon>
        <taxon>Nematoda</taxon>
        <taxon>Chromadorea</taxon>
        <taxon>Rhabditida</taxon>
        <taxon>Tylenchina</taxon>
        <taxon>Panagrolaimomorpha</taxon>
        <taxon>Strongyloidoidea</taxon>
        <taxon>Steinernematidae</taxon>
        <taxon>Steinernema</taxon>
    </lineage>
</organism>
<dbReference type="AlphaFoldDB" id="A0A1I7ZG90"/>
<keyword evidence="1" id="KW-1185">Reference proteome</keyword>